<reference evidence="5" key="1">
    <citation type="submission" date="2017-07" db="EMBL/GenBank/DDBJ databases">
        <title>Taro Niue Genome Assembly and Annotation.</title>
        <authorList>
            <person name="Atibalentja N."/>
            <person name="Keating K."/>
            <person name="Fields C.J."/>
        </authorList>
    </citation>
    <scope>NUCLEOTIDE SEQUENCE</scope>
    <source>
        <strain evidence="5">Niue_2</strain>
        <tissue evidence="5">Leaf</tissue>
    </source>
</reference>
<dbReference type="Proteomes" id="UP000652761">
    <property type="component" value="Unassembled WGS sequence"/>
</dbReference>
<dbReference type="InterPro" id="IPR044824">
    <property type="entry name" value="MAIN-like"/>
</dbReference>
<evidence type="ECO:0000313" key="5">
    <source>
        <dbReference type="EMBL" id="MQM04657.1"/>
    </source>
</evidence>
<gene>
    <name evidence="5" type="ORF">Taro_037461</name>
</gene>
<dbReference type="OrthoDB" id="1299580at2759"/>
<dbReference type="EMBL" id="NMUH01003263">
    <property type="protein sequence ID" value="MQM04657.1"/>
    <property type="molecule type" value="Genomic_DNA"/>
</dbReference>
<accession>A0A843WB58</accession>
<protein>
    <recommendedName>
        <fullName evidence="4">Aminotransferase-like plant mobile domain-containing protein</fullName>
    </recommendedName>
</protein>
<name>A0A843WB58_COLES</name>
<keyword evidence="3" id="KW-0812">Transmembrane</keyword>
<dbReference type="PANTHER" id="PTHR46033:SF8">
    <property type="entry name" value="PROTEIN MAINTENANCE OF MERISTEMS-LIKE"/>
    <property type="match status" value="1"/>
</dbReference>
<keyword evidence="3" id="KW-0472">Membrane</keyword>
<evidence type="ECO:0000259" key="4">
    <source>
        <dbReference type="Pfam" id="PF10536"/>
    </source>
</evidence>
<evidence type="ECO:0000256" key="1">
    <source>
        <dbReference type="SAM" id="Coils"/>
    </source>
</evidence>
<feature type="region of interest" description="Disordered" evidence="2">
    <location>
        <begin position="509"/>
        <end position="530"/>
    </location>
</feature>
<comment type="caution">
    <text evidence="5">The sequence shown here is derived from an EMBL/GenBank/DDBJ whole genome shotgun (WGS) entry which is preliminary data.</text>
</comment>
<dbReference type="GO" id="GO:0010073">
    <property type="term" value="P:meristem maintenance"/>
    <property type="evidence" value="ECO:0007669"/>
    <property type="project" value="InterPro"/>
</dbReference>
<dbReference type="AlphaFoldDB" id="A0A843WB58"/>
<sequence>MIPSLEDVSRITGLRIYGRPVSGYTYPCYHNLAERLLELPVERRSSLVPRVPLQESLGLFDVGKVARESEDEHLDRLVRVSRRELASEPGAQADLDLRRFLVLFLGRLLFATRGDAVHCRFLPLLEDLSEVGGYAWGAAFLAHQFDSLGASERQTSTSGLFPFLQVWAYLHLPALGRGDLTRLGLVPIARRWDSRRDSRNLGDQLERLKEAIDSYPYLDVVWQPYLGEGDKGQPWLVQARPYFGRSVWLHALNLVLPLHIYLSQRSLGLWQSAMEFPVRYRYRRPGRSFRGLHDTTDWSEREKEQIDNWERRGKVVKSDATTDNSYLQTYALKYGGKVYKSARHQVDVAGEVASLRALLYSAVQDREAAQRQTAELWRELERVRSVGAGGASSSRAAGGSPSLLEAQLARAVLRAEEAQRHLEERSMPWIFRARGTSSRGEVQTTRSERDQLRIRAEAAEAQVAEATKELAVLWVQRSPGDQEEVTRLRAELLAQQAVARSLQQIVTDIGRSRSRSKSGASRSPGDQEEVTRLRAELLAQQAVARSLQQIVTDIGRSRSRSKSGVSVSRATGASVGHYLAGTSSRRRNEEEQRWRQGEGSAQSVRGGGEMPPPPDRQEGSGEGGGGQGKAILRWRDLRVLALVLGRILTLRGLLFVVVPWLLRLLRVWRPTYRALGVADCTDLLIGLDPLSNWALRLLDITGI</sequence>
<evidence type="ECO:0000256" key="2">
    <source>
        <dbReference type="SAM" id="MobiDB-lite"/>
    </source>
</evidence>
<feature type="domain" description="Aminotransferase-like plant mobile" evidence="4">
    <location>
        <begin position="4"/>
        <end position="322"/>
    </location>
</feature>
<dbReference type="PANTHER" id="PTHR46033">
    <property type="entry name" value="PROTEIN MAIN-LIKE 2"/>
    <property type="match status" value="1"/>
</dbReference>
<feature type="coiled-coil region" evidence="1">
    <location>
        <begin position="442"/>
        <end position="469"/>
    </location>
</feature>
<keyword evidence="6" id="KW-1185">Reference proteome</keyword>
<feature type="transmembrane region" description="Helical" evidence="3">
    <location>
        <begin position="639"/>
        <end position="662"/>
    </location>
</feature>
<keyword evidence="1" id="KW-0175">Coiled coil</keyword>
<evidence type="ECO:0000256" key="3">
    <source>
        <dbReference type="SAM" id="Phobius"/>
    </source>
</evidence>
<proteinExistence type="predicted"/>
<feature type="region of interest" description="Disordered" evidence="2">
    <location>
        <begin position="576"/>
        <end position="627"/>
    </location>
</feature>
<evidence type="ECO:0000313" key="6">
    <source>
        <dbReference type="Proteomes" id="UP000652761"/>
    </source>
</evidence>
<keyword evidence="3" id="KW-1133">Transmembrane helix</keyword>
<dbReference type="Pfam" id="PF10536">
    <property type="entry name" value="PMD"/>
    <property type="match status" value="1"/>
</dbReference>
<dbReference type="InterPro" id="IPR019557">
    <property type="entry name" value="AminoTfrase-like_pln_mobile"/>
</dbReference>
<feature type="compositionally biased region" description="Basic and acidic residues" evidence="2">
    <location>
        <begin position="586"/>
        <end position="596"/>
    </location>
</feature>
<organism evidence="5 6">
    <name type="scientific">Colocasia esculenta</name>
    <name type="common">Wild taro</name>
    <name type="synonym">Arum esculentum</name>
    <dbReference type="NCBI Taxonomy" id="4460"/>
    <lineage>
        <taxon>Eukaryota</taxon>
        <taxon>Viridiplantae</taxon>
        <taxon>Streptophyta</taxon>
        <taxon>Embryophyta</taxon>
        <taxon>Tracheophyta</taxon>
        <taxon>Spermatophyta</taxon>
        <taxon>Magnoliopsida</taxon>
        <taxon>Liliopsida</taxon>
        <taxon>Araceae</taxon>
        <taxon>Aroideae</taxon>
        <taxon>Colocasieae</taxon>
        <taxon>Colocasia</taxon>
    </lineage>
</organism>